<keyword evidence="3 6" id="KW-0812">Transmembrane</keyword>
<dbReference type="SUPFAM" id="SSF103473">
    <property type="entry name" value="MFS general substrate transporter"/>
    <property type="match status" value="1"/>
</dbReference>
<dbReference type="Pfam" id="PF07690">
    <property type="entry name" value="MFS_1"/>
    <property type="match status" value="1"/>
</dbReference>
<protein>
    <recommendedName>
        <fullName evidence="7">Major facilitator superfamily (MFS) profile domain-containing protein</fullName>
    </recommendedName>
</protein>
<keyword evidence="5 6" id="KW-0472">Membrane</keyword>
<sequence length="394" mass="43146">LVVYEITNTASSLAWMTVAAVVVLPFMAPIAGVYVDRLNKRTILLFTEVFSTFLFLGIGILIVSGKVEFWHMLVTAPLFSIIFAFFMPARQALVPALVPKHKLANALALTMGSNTVTQMVGPAIVGLSIFLTDHGITMLIVAGMFGLASITDLRLPKHGMTGIRDSDQSESVLRSFWIDLSALIDYLRNNRLIPLLLVFGMVLPLINFPLQQFMVVFAEKTFGGPDSKDFIAGLLISMLGVGSLIGALISTNSDRFPHKGRLLMIGSFTAIIALGLFSISNDLRIAIIFLALMGFGQMLFQVTNNSSIQRIVENNMLGRVMSVVSLQWSLLPLGIIPLGFAIDRFGPGNSFGVTALLLFVLLAVMFFFTPRIRGLYMKPLKKIELSLVQAEQLI</sequence>
<feature type="transmembrane region" description="Helical" evidence="6">
    <location>
        <begin position="285"/>
        <end position="302"/>
    </location>
</feature>
<feature type="transmembrane region" description="Helical" evidence="6">
    <location>
        <begin position="192"/>
        <end position="210"/>
    </location>
</feature>
<evidence type="ECO:0000256" key="2">
    <source>
        <dbReference type="ARBA" id="ARBA00022475"/>
    </source>
</evidence>
<evidence type="ECO:0000313" key="8">
    <source>
        <dbReference type="EMBL" id="SVC40392.1"/>
    </source>
</evidence>
<feature type="transmembrane region" description="Helical" evidence="6">
    <location>
        <begin position="69"/>
        <end position="87"/>
    </location>
</feature>
<evidence type="ECO:0000256" key="6">
    <source>
        <dbReference type="SAM" id="Phobius"/>
    </source>
</evidence>
<feature type="transmembrane region" description="Helical" evidence="6">
    <location>
        <begin position="348"/>
        <end position="368"/>
    </location>
</feature>
<dbReference type="GO" id="GO:0022857">
    <property type="term" value="F:transmembrane transporter activity"/>
    <property type="evidence" value="ECO:0007669"/>
    <property type="project" value="InterPro"/>
</dbReference>
<keyword evidence="4 6" id="KW-1133">Transmembrane helix</keyword>
<feature type="transmembrane region" description="Helical" evidence="6">
    <location>
        <begin position="136"/>
        <end position="155"/>
    </location>
</feature>
<feature type="transmembrane region" description="Helical" evidence="6">
    <location>
        <begin position="323"/>
        <end position="342"/>
    </location>
</feature>
<keyword evidence="2" id="KW-1003">Cell membrane</keyword>
<evidence type="ECO:0000256" key="5">
    <source>
        <dbReference type="ARBA" id="ARBA00023136"/>
    </source>
</evidence>
<feature type="non-terminal residue" evidence="8">
    <location>
        <position position="394"/>
    </location>
</feature>
<feature type="transmembrane region" description="Helical" evidence="6">
    <location>
        <begin position="12"/>
        <end position="35"/>
    </location>
</feature>
<dbReference type="PANTHER" id="PTHR23513:SF11">
    <property type="entry name" value="STAPHYLOFERRIN A TRANSPORTER"/>
    <property type="match status" value="1"/>
</dbReference>
<feature type="transmembrane region" description="Helical" evidence="6">
    <location>
        <begin position="230"/>
        <end position="250"/>
    </location>
</feature>
<feature type="transmembrane region" description="Helical" evidence="6">
    <location>
        <begin position="107"/>
        <end position="130"/>
    </location>
</feature>
<proteinExistence type="predicted"/>
<dbReference type="AlphaFoldDB" id="A0A382LZA3"/>
<dbReference type="GO" id="GO:0005886">
    <property type="term" value="C:plasma membrane"/>
    <property type="evidence" value="ECO:0007669"/>
    <property type="project" value="UniProtKB-SubCell"/>
</dbReference>
<feature type="transmembrane region" description="Helical" evidence="6">
    <location>
        <begin position="42"/>
        <end position="63"/>
    </location>
</feature>
<evidence type="ECO:0000256" key="3">
    <source>
        <dbReference type="ARBA" id="ARBA00022692"/>
    </source>
</evidence>
<dbReference type="PROSITE" id="PS50850">
    <property type="entry name" value="MFS"/>
    <property type="match status" value="1"/>
</dbReference>
<dbReference type="EMBL" id="UINC01089358">
    <property type="protein sequence ID" value="SVC40392.1"/>
    <property type="molecule type" value="Genomic_DNA"/>
</dbReference>
<dbReference type="InterPro" id="IPR036259">
    <property type="entry name" value="MFS_trans_sf"/>
</dbReference>
<reference evidence="8" key="1">
    <citation type="submission" date="2018-05" db="EMBL/GenBank/DDBJ databases">
        <authorList>
            <person name="Lanie J.A."/>
            <person name="Ng W.-L."/>
            <person name="Kazmierczak K.M."/>
            <person name="Andrzejewski T.M."/>
            <person name="Davidsen T.M."/>
            <person name="Wayne K.J."/>
            <person name="Tettelin H."/>
            <person name="Glass J.I."/>
            <person name="Rusch D."/>
            <person name="Podicherti R."/>
            <person name="Tsui H.-C.T."/>
            <person name="Winkler M.E."/>
        </authorList>
    </citation>
    <scope>NUCLEOTIDE SEQUENCE</scope>
</reference>
<dbReference type="InterPro" id="IPR011701">
    <property type="entry name" value="MFS"/>
</dbReference>
<feature type="non-terminal residue" evidence="8">
    <location>
        <position position="1"/>
    </location>
</feature>
<accession>A0A382LZA3</accession>
<feature type="transmembrane region" description="Helical" evidence="6">
    <location>
        <begin position="262"/>
        <end position="279"/>
    </location>
</feature>
<feature type="domain" description="Major facilitator superfamily (MFS) profile" evidence="7">
    <location>
        <begin position="1"/>
        <end position="373"/>
    </location>
</feature>
<dbReference type="Gene3D" id="1.20.1250.20">
    <property type="entry name" value="MFS general substrate transporter like domains"/>
    <property type="match status" value="1"/>
</dbReference>
<comment type="subcellular location">
    <subcellularLocation>
        <location evidence="1">Cell membrane</location>
        <topology evidence="1">Multi-pass membrane protein</topology>
    </subcellularLocation>
</comment>
<organism evidence="8">
    <name type="scientific">marine metagenome</name>
    <dbReference type="NCBI Taxonomy" id="408172"/>
    <lineage>
        <taxon>unclassified sequences</taxon>
        <taxon>metagenomes</taxon>
        <taxon>ecological metagenomes</taxon>
    </lineage>
</organism>
<evidence type="ECO:0000259" key="7">
    <source>
        <dbReference type="PROSITE" id="PS50850"/>
    </source>
</evidence>
<name>A0A382LZA3_9ZZZZ</name>
<evidence type="ECO:0000256" key="4">
    <source>
        <dbReference type="ARBA" id="ARBA00022989"/>
    </source>
</evidence>
<dbReference type="InterPro" id="IPR020846">
    <property type="entry name" value="MFS_dom"/>
</dbReference>
<dbReference type="PANTHER" id="PTHR23513">
    <property type="entry name" value="INTEGRAL MEMBRANE EFFLUX PROTEIN-RELATED"/>
    <property type="match status" value="1"/>
</dbReference>
<gene>
    <name evidence="8" type="ORF">METZ01_LOCUS293246</name>
</gene>
<dbReference type="CDD" id="cd06173">
    <property type="entry name" value="MFS_MefA_like"/>
    <property type="match status" value="1"/>
</dbReference>
<evidence type="ECO:0000256" key="1">
    <source>
        <dbReference type="ARBA" id="ARBA00004651"/>
    </source>
</evidence>